<dbReference type="EMBL" id="JACCFP010000001">
    <property type="protein sequence ID" value="NYI99733.1"/>
    <property type="molecule type" value="Genomic_DNA"/>
</dbReference>
<keyword evidence="6" id="KW-1185">Reference proteome</keyword>
<dbReference type="InterPro" id="IPR000086">
    <property type="entry name" value="NUDIX_hydrolase_dom"/>
</dbReference>
<dbReference type="SUPFAM" id="SSF55811">
    <property type="entry name" value="Nudix"/>
    <property type="match status" value="2"/>
</dbReference>
<evidence type="ECO:0000256" key="1">
    <source>
        <dbReference type="ARBA" id="ARBA00005582"/>
    </source>
</evidence>
<reference evidence="5 6" key="1">
    <citation type="submission" date="2020-07" db="EMBL/GenBank/DDBJ databases">
        <title>Sequencing the genomes of 1000 actinobacteria strains.</title>
        <authorList>
            <person name="Klenk H.-P."/>
        </authorList>
    </citation>
    <scope>NUCLEOTIDE SEQUENCE [LARGE SCALE GENOMIC DNA]</scope>
    <source>
        <strain evidence="5 6">DSM 103833</strain>
    </source>
</reference>
<dbReference type="CDD" id="cd02883">
    <property type="entry name" value="NUDIX_Hydrolase"/>
    <property type="match status" value="1"/>
</dbReference>
<dbReference type="PANTHER" id="PTHR43736">
    <property type="entry name" value="ADP-RIBOSE PYROPHOSPHATASE"/>
    <property type="match status" value="1"/>
</dbReference>
<dbReference type="InterPro" id="IPR020476">
    <property type="entry name" value="Nudix_hydrolase"/>
</dbReference>
<keyword evidence="2 3" id="KW-0378">Hydrolase</keyword>
<dbReference type="PROSITE" id="PS51462">
    <property type="entry name" value="NUDIX"/>
    <property type="match status" value="2"/>
</dbReference>
<comment type="caution">
    <text evidence="5">The sequence shown here is derived from an EMBL/GenBank/DDBJ whole genome shotgun (WGS) entry which is preliminary data.</text>
</comment>
<feature type="domain" description="Nudix hydrolase" evidence="4">
    <location>
        <begin position="148"/>
        <end position="290"/>
    </location>
</feature>
<organism evidence="5 6">
    <name type="scientific">Nocardioides thalensis</name>
    <dbReference type="NCBI Taxonomy" id="1914755"/>
    <lineage>
        <taxon>Bacteria</taxon>
        <taxon>Bacillati</taxon>
        <taxon>Actinomycetota</taxon>
        <taxon>Actinomycetes</taxon>
        <taxon>Propionibacteriales</taxon>
        <taxon>Nocardioidaceae</taxon>
        <taxon>Nocardioides</taxon>
    </lineage>
</organism>
<dbReference type="Pfam" id="PF00293">
    <property type="entry name" value="NUDIX"/>
    <property type="match status" value="2"/>
</dbReference>
<dbReference type="Proteomes" id="UP000530424">
    <property type="component" value="Unassembled WGS sequence"/>
</dbReference>
<dbReference type="PRINTS" id="PR00502">
    <property type="entry name" value="NUDIXFAMILY"/>
</dbReference>
<protein>
    <submittedName>
        <fullName evidence="5">ADP-ribose pyrophosphatase YjhB (NUDIX family)</fullName>
    </submittedName>
</protein>
<dbReference type="PANTHER" id="PTHR43736:SF1">
    <property type="entry name" value="DIHYDRONEOPTERIN TRIPHOSPHATE DIPHOSPHATASE"/>
    <property type="match status" value="1"/>
</dbReference>
<evidence type="ECO:0000256" key="3">
    <source>
        <dbReference type="RuleBase" id="RU003476"/>
    </source>
</evidence>
<evidence type="ECO:0000313" key="6">
    <source>
        <dbReference type="Proteomes" id="UP000530424"/>
    </source>
</evidence>
<dbReference type="InterPro" id="IPR015797">
    <property type="entry name" value="NUDIX_hydrolase-like_dom_sf"/>
</dbReference>
<dbReference type="RefSeq" id="WP_179666348.1">
    <property type="nucleotide sequence ID" value="NZ_JACCFP010000001.1"/>
</dbReference>
<feature type="domain" description="Nudix hydrolase" evidence="4">
    <location>
        <begin position="5"/>
        <end position="146"/>
    </location>
</feature>
<dbReference type="AlphaFoldDB" id="A0A853BXD7"/>
<evidence type="ECO:0000256" key="2">
    <source>
        <dbReference type="ARBA" id="ARBA00022801"/>
    </source>
</evidence>
<gene>
    <name evidence="5" type="ORF">HNR19_000432</name>
</gene>
<proteinExistence type="inferred from homology"/>
<evidence type="ECO:0000313" key="5">
    <source>
        <dbReference type="EMBL" id="NYI99733.1"/>
    </source>
</evidence>
<dbReference type="InterPro" id="IPR020084">
    <property type="entry name" value="NUDIX_hydrolase_CS"/>
</dbReference>
<sequence>MAQRVQRLAAYAVIVRGDQILLSRLSERVTQNELWSLPGGGVDHGEDPRDAVVREVHEETGLHAEVGETAHVFSLHLPDTWRRGRRVDAHSVRIVYQGWVPVDAPEPHVVEVDGSTAEARWQPLDAVLDGTLPTVTLVGAALAAYHPHRHQRVASYAYVERDGALLLTRISARGAGAGRWTLPGGGVDHGENPVDTVRRELREECGLDGEVGSLLTVHDVHFSGTAPSGRHEDFHGIHLVHRATVPDGVEPRVVEVDGTTDAVAWVPVEALGTTEWPATELVHAAVEAARTSGATPVPRA</sequence>
<dbReference type="GO" id="GO:0016787">
    <property type="term" value="F:hydrolase activity"/>
    <property type="evidence" value="ECO:0007669"/>
    <property type="project" value="UniProtKB-KW"/>
</dbReference>
<dbReference type="PROSITE" id="PS00893">
    <property type="entry name" value="NUDIX_BOX"/>
    <property type="match status" value="2"/>
</dbReference>
<dbReference type="Gene3D" id="3.90.79.10">
    <property type="entry name" value="Nucleoside Triphosphate Pyrophosphohydrolase"/>
    <property type="match status" value="2"/>
</dbReference>
<comment type="similarity">
    <text evidence="1 3">Belongs to the Nudix hydrolase family.</text>
</comment>
<accession>A0A853BXD7</accession>
<name>A0A853BXD7_9ACTN</name>
<evidence type="ECO:0000259" key="4">
    <source>
        <dbReference type="PROSITE" id="PS51462"/>
    </source>
</evidence>